<evidence type="ECO:0000313" key="1">
    <source>
        <dbReference type="EMBL" id="KAJ8706423.1"/>
    </source>
</evidence>
<organism evidence="1 2">
    <name type="scientific">Mythimna loreyi</name>
    <dbReference type="NCBI Taxonomy" id="667449"/>
    <lineage>
        <taxon>Eukaryota</taxon>
        <taxon>Metazoa</taxon>
        <taxon>Ecdysozoa</taxon>
        <taxon>Arthropoda</taxon>
        <taxon>Hexapoda</taxon>
        <taxon>Insecta</taxon>
        <taxon>Pterygota</taxon>
        <taxon>Neoptera</taxon>
        <taxon>Endopterygota</taxon>
        <taxon>Lepidoptera</taxon>
        <taxon>Glossata</taxon>
        <taxon>Ditrysia</taxon>
        <taxon>Noctuoidea</taxon>
        <taxon>Noctuidae</taxon>
        <taxon>Noctuinae</taxon>
        <taxon>Hadenini</taxon>
        <taxon>Mythimna</taxon>
    </lineage>
</organism>
<proteinExistence type="predicted"/>
<dbReference type="EMBL" id="CM056804">
    <property type="protein sequence ID" value="KAJ8706423.1"/>
    <property type="molecule type" value="Genomic_DNA"/>
</dbReference>
<reference evidence="1" key="1">
    <citation type="submission" date="2023-03" db="EMBL/GenBank/DDBJ databases">
        <title>Chromosome-level genomes of two armyworms, Mythimna separata and Mythimna loreyi, provide insights into the biosynthesis and reception of sex pheromones.</title>
        <authorList>
            <person name="Zhao H."/>
        </authorList>
    </citation>
    <scope>NUCLEOTIDE SEQUENCE</scope>
    <source>
        <strain evidence="1">BeijingLab</strain>
    </source>
</reference>
<protein>
    <submittedName>
        <fullName evidence="1">Uncharacterized protein</fullName>
    </submittedName>
</protein>
<keyword evidence="2" id="KW-1185">Reference proteome</keyword>
<dbReference type="Proteomes" id="UP001231649">
    <property type="component" value="Chromosome 28"/>
</dbReference>
<comment type="caution">
    <text evidence="1">The sequence shown here is derived from an EMBL/GenBank/DDBJ whole genome shotgun (WGS) entry which is preliminary data.</text>
</comment>
<accession>A0ACC2Q5U6</accession>
<gene>
    <name evidence="1" type="ORF">PYW08_011049</name>
</gene>
<evidence type="ECO:0000313" key="2">
    <source>
        <dbReference type="Proteomes" id="UP001231649"/>
    </source>
</evidence>
<name>A0ACC2Q5U6_9NEOP</name>
<sequence>MAKNYLIFLVLLHISIGTRPENFLKDTVTNIAEGISSNPLLSVTTHTYSNAFAAAVNAVTWMPNVLANALGPVTLPIYTSDTNNGEKIDQFILDFSAASVNEDAKLGIVELIFKNGFAVQEHEVETEDGYQLTIFRIPRTGPVVFLMHGLLGSADDFVVAGRESALAYMLAEAGYDVWMGNARGNKHSRKHFILEPSEAAFWDFSWHEIGVYDLPAMIDYVLNTTEEKSLKYIGHSQGTTSFFVMASERPEYNEKIALMVALSPVAYMSNVRSPIVRLMASGTYILHGLSKSLGLYEFLPDNNLIRTLKLLICGTGPVSEILCSNTLFLMSGYDFPQLNVTNLPVVLGHLPSGASMKQFAHYGQGILSKDFRKFDYGVRENLERYGVGVPPSYDLKKIVAPVYMFCSESDWLAHPIDVVRLFNRLPNVVGFYKVPLKQFNHVDFFLAKDVKELLYFKLLSELERF</sequence>